<comment type="cofactor">
    <cofactor evidence="10">
        <name>Mg(2+)</name>
        <dbReference type="ChEBI" id="CHEBI:18420"/>
    </cofactor>
    <cofactor evidence="10">
        <name>Mn(2+)</name>
        <dbReference type="ChEBI" id="CHEBI:29035"/>
    </cofactor>
    <text evidence="10">Probably binds two magnesium or manganese ions per subunit.</text>
</comment>
<sequence length="379" mass="43004">MSNTKILTLNVKGINHVIKRRKTLTLLKKEKVQIALLQETHLTDHEHSKLKHDWVGQIFYSSYNSKSRGVAILIHKNVPFTVEKIVKDKEGRYIAITGILYGEQILLGNVYAPNVSNVYDSAFYSKFLAEVSPICPSHVLIGGDFNTGLIPSSDYSPPKTQPLSKMAKATNGLCNDLGLFDAWRICNPNVRDFTFFSRPHQSFSRIDFLFVSRSVLDKTHLCSINPCVLSDHSSVFIELLPPYYDPLSRQWRLNPSLLSDPVFIKYLEEHWELYITTNDTPEVSASVLWEAGKAFLRGSIISFTAAIRKNILTKQLDLEHQICTLDRDFKQSSSPSVLKKLDAARSALDQLLTQKAETTMFYAKHRLFESGNKPGHRLC</sequence>
<evidence type="ECO:0000256" key="11">
    <source>
        <dbReference type="PIRSR" id="PIRSR604808-3"/>
    </source>
</evidence>
<evidence type="ECO:0000259" key="12">
    <source>
        <dbReference type="Pfam" id="PF03372"/>
    </source>
</evidence>
<evidence type="ECO:0000256" key="8">
    <source>
        <dbReference type="ARBA" id="ARBA00023204"/>
    </source>
</evidence>
<feature type="active site" evidence="9">
    <location>
        <position position="111"/>
    </location>
</feature>
<feature type="active site" description="Proton acceptor" evidence="9">
    <location>
        <position position="232"/>
    </location>
</feature>
<dbReference type="EC" id="3.1.11.2" evidence="3"/>
<dbReference type="InterPro" id="IPR005135">
    <property type="entry name" value="Endo/exonuclease/phosphatase"/>
</dbReference>
<evidence type="ECO:0000256" key="2">
    <source>
        <dbReference type="ARBA" id="ARBA00007092"/>
    </source>
</evidence>
<evidence type="ECO:0000256" key="10">
    <source>
        <dbReference type="PIRSR" id="PIRSR604808-2"/>
    </source>
</evidence>
<feature type="binding site" evidence="10">
    <location>
        <position position="146"/>
    </location>
    <ligand>
        <name>Mg(2+)</name>
        <dbReference type="ChEBI" id="CHEBI:18420"/>
        <label>1</label>
    </ligand>
</feature>
<evidence type="ECO:0000256" key="6">
    <source>
        <dbReference type="ARBA" id="ARBA00022801"/>
    </source>
</evidence>
<protein>
    <recommendedName>
        <fullName evidence="3">exodeoxyribonuclease III</fullName>
        <ecNumber evidence="3">3.1.11.2</ecNumber>
    </recommendedName>
</protein>
<keyword evidence="8" id="KW-0234">DNA repair</keyword>
<evidence type="ECO:0000256" key="1">
    <source>
        <dbReference type="ARBA" id="ARBA00000493"/>
    </source>
</evidence>
<dbReference type="PANTHER" id="PTHR22748:SF26">
    <property type="entry name" value="ENDONUCLEASE_EXONUCLEASE_PHOSPHATASE DOMAIN-CONTAINING PROTEIN"/>
    <property type="match status" value="1"/>
</dbReference>
<comment type="similarity">
    <text evidence="2">Belongs to the DNA repair enzymes AP/ExoA family.</text>
</comment>
<name>A0A3P9HAV9_ORYLA</name>
<proteinExistence type="inferred from homology"/>
<dbReference type="GO" id="GO:0008311">
    <property type="term" value="F:double-stranded DNA 3'-5' DNA exonuclease activity"/>
    <property type="evidence" value="ECO:0007669"/>
    <property type="project" value="UniProtKB-EC"/>
</dbReference>
<feature type="binding site" evidence="10">
    <location>
        <position position="232"/>
    </location>
    <ligand>
        <name>Mg(2+)</name>
        <dbReference type="ChEBI" id="CHEBI:18420"/>
        <label>1</label>
    </ligand>
</feature>
<evidence type="ECO:0000256" key="3">
    <source>
        <dbReference type="ARBA" id="ARBA00012115"/>
    </source>
</evidence>
<keyword evidence="5" id="KW-0227">DNA damage</keyword>
<keyword evidence="7 10" id="KW-0460">Magnesium</keyword>
<dbReference type="InterPro" id="IPR004808">
    <property type="entry name" value="AP_endonuc_1"/>
</dbReference>
<dbReference type="CDD" id="cd09076">
    <property type="entry name" value="L1-EN"/>
    <property type="match status" value="1"/>
</dbReference>
<feature type="site" description="Important for catalytic activity" evidence="11">
    <location>
        <position position="207"/>
    </location>
</feature>
<dbReference type="PANTHER" id="PTHR22748">
    <property type="entry name" value="AP ENDONUCLEASE"/>
    <property type="match status" value="1"/>
</dbReference>
<dbReference type="GO" id="GO:0006281">
    <property type="term" value="P:DNA repair"/>
    <property type="evidence" value="ECO:0007669"/>
    <property type="project" value="UniProtKB-KW"/>
</dbReference>
<dbReference type="InterPro" id="IPR036691">
    <property type="entry name" value="Endo/exonu/phosph_ase_sf"/>
</dbReference>
<dbReference type="Proteomes" id="UP000265200">
    <property type="component" value="Chromosome 22"/>
</dbReference>
<evidence type="ECO:0000256" key="5">
    <source>
        <dbReference type="ARBA" id="ARBA00022763"/>
    </source>
</evidence>
<feature type="active site" description="Proton donor/acceptor" evidence="9">
    <location>
        <position position="144"/>
    </location>
</feature>
<dbReference type="Pfam" id="PF03372">
    <property type="entry name" value="Exo_endo_phos"/>
    <property type="match status" value="1"/>
</dbReference>
<dbReference type="Ensembl" id="ENSORLT00015007182.1">
    <property type="protein sequence ID" value="ENSORLP00015004684.1"/>
    <property type="gene ID" value="ENSORLG00015005456.1"/>
</dbReference>
<evidence type="ECO:0000256" key="4">
    <source>
        <dbReference type="ARBA" id="ARBA00022723"/>
    </source>
</evidence>
<keyword evidence="4 10" id="KW-0479">Metal-binding</keyword>
<reference evidence="13" key="4">
    <citation type="submission" date="2025-09" db="UniProtKB">
        <authorList>
            <consortium name="Ensembl"/>
        </authorList>
    </citation>
    <scope>IDENTIFICATION</scope>
    <source>
        <strain evidence="13">HSOK</strain>
    </source>
</reference>
<accession>A0A3P9HAV9</accession>
<comment type="catalytic activity">
    <reaction evidence="1">
        <text>Exonucleolytic cleavage in the 3'- to 5'-direction to yield nucleoside 5'-phosphates.</text>
        <dbReference type="EC" id="3.1.11.2"/>
    </reaction>
</comment>
<keyword evidence="10" id="KW-0464">Manganese</keyword>
<feature type="site" description="Interaction with DNA substrate" evidence="11">
    <location>
        <position position="232"/>
    </location>
</feature>
<dbReference type="Gene3D" id="3.60.10.10">
    <property type="entry name" value="Endonuclease/exonuclease/phosphatase"/>
    <property type="match status" value="1"/>
</dbReference>
<feature type="binding site" evidence="10">
    <location>
        <position position="144"/>
    </location>
    <ligand>
        <name>Mg(2+)</name>
        <dbReference type="ChEBI" id="CHEBI:18420"/>
        <label>1</label>
    </ligand>
</feature>
<reference evidence="13 14" key="2">
    <citation type="submission" date="2017-04" db="EMBL/GenBank/DDBJ databases">
        <title>CpG methylation of centromeres and impact of large insertions on vertebrate speciation.</title>
        <authorList>
            <person name="Ichikawa K."/>
            <person name="Yoshimura J."/>
            <person name="Morishita S."/>
        </authorList>
    </citation>
    <scope>NUCLEOTIDE SEQUENCE</scope>
    <source>
        <strain evidence="13 14">HSOK</strain>
    </source>
</reference>
<dbReference type="SUPFAM" id="SSF56219">
    <property type="entry name" value="DNase I-like"/>
    <property type="match status" value="1"/>
</dbReference>
<reference evidence="13" key="3">
    <citation type="submission" date="2025-08" db="UniProtKB">
        <authorList>
            <consortium name="Ensembl"/>
        </authorList>
    </citation>
    <scope>IDENTIFICATION</scope>
    <source>
        <strain evidence="13">HSOK</strain>
    </source>
</reference>
<feature type="binding site" evidence="10">
    <location>
        <position position="39"/>
    </location>
    <ligand>
        <name>Mg(2+)</name>
        <dbReference type="ChEBI" id="CHEBI:18420"/>
        <label>1</label>
    </ligand>
</feature>
<feature type="site" description="Transition state stabilizer" evidence="11">
    <location>
        <position position="146"/>
    </location>
</feature>
<feature type="binding site" evidence="10">
    <location>
        <position position="231"/>
    </location>
    <ligand>
        <name>Mg(2+)</name>
        <dbReference type="ChEBI" id="CHEBI:18420"/>
        <label>1</label>
    </ligand>
</feature>
<evidence type="ECO:0000313" key="13">
    <source>
        <dbReference type="Ensembl" id="ENSORLP00015004684.1"/>
    </source>
</evidence>
<dbReference type="AlphaFoldDB" id="A0A3P9HAV9"/>
<feature type="binding site" evidence="10">
    <location>
        <position position="10"/>
    </location>
    <ligand>
        <name>Mg(2+)</name>
        <dbReference type="ChEBI" id="CHEBI:18420"/>
        <label>1</label>
    </ligand>
</feature>
<evidence type="ECO:0000256" key="7">
    <source>
        <dbReference type="ARBA" id="ARBA00022842"/>
    </source>
</evidence>
<feature type="domain" description="Endonuclease/exonuclease/phosphatase" evidence="12">
    <location>
        <begin position="7"/>
        <end position="232"/>
    </location>
</feature>
<dbReference type="GO" id="GO:0046872">
    <property type="term" value="F:metal ion binding"/>
    <property type="evidence" value="ECO:0007669"/>
    <property type="project" value="UniProtKB-KW"/>
</dbReference>
<evidence type="ECO:0000313" key="14">
    <source>
        <dbReference type="Proteomes" id="UP000265200"/>
    </source>
</evidence>
<organism evidence="13 14">
    <name type="scientific">Oryzias latipes</name>
    <name type="common">Japanese rice fish</name>
    <name type="synonym">Japanese killifish</name>
    <dbReference type="NCBI Taxonomy" id="8090"/>
    <lineage>
        <taxon>Eukaryota</taxon>
        <taxon>Metazoa</taxon>
        <taxon>Chordata</taxon>
        <taxon>Craniata</taxon>
        <taxon>Vertebrata</taxon>
        <taxon>Euteleostomi</taxon>
        <taxon>Actinopterygii</taxon>
        <taxon>Neopterygii</taxon>
        <taxon>Teleostei</taxon>
        <taxon>Neoteleostei</taxon>
        <taxon>Acanthomorphata</taxon>
        <taxon>Ovalentaria</taxon>
        <taxon>Atherinomorphae</taxon>
        <taxon>Beloniformes</taxon>
        <taxon>Adrianichthyidae</taxon>
        <taxon>Oryziinae</taxon>
        <taxon>Oryzias</taxon>
    </lineage>
</organism>
<evidence type="ECO:0000256" key="9">
    <source>
        <dbReference type="PIRSR" id="PIRSR604808-1"/>
    </source>
</evidence>
<keyword evidence="6" id="KW-0378">Hydrolase</keyword>
<reference key="1">
    <citation type="journal article" date="2007" name="Nature">
        <title>The medaka draft genome and insights into vertebrate genome evolution.</title>
        <authorList>
            <person name="Kasahara M."/>
            <person name="Naruse K."/>
            <person name="Sasaki S."/>
            <person name="Nakatani Y."/>
            <person name="Qu W."/>
            <person name="Ahsan B."/>
            <person name="Yamada T."/>
            <person name="Nagayasu Y."/>
            <person name="Doi K."/>
            <person name="Kasai Y."/>
            <person name="Jindo T."/>
            <person name="Kobayashi D."/>
            <person name="Shimada A."/>
            <person name="Toyoda A."/>
            <person name="Kuroki Y."/>
            <person name="Fujiyama A."/>
            <person name="Sasaki T."/>
            <person name="Shimizu A."/>
            <person name="Asakawa S."/>
            <person name="Shimizu N."/>
            <person name="Hashimoto S."/>
            <person name="Yang J."/>
            <person name="Lee Y."/>
            <person name="Matsushima K."/>
            <person name="Sugano S."/>
            <person name="Sakaizumi M."/>
            <person name="Narita T."/>
            <person name="Ohishi K."/>
            <person name="Haga S."/>
            <person name="Ohta F."/>
            <person name="Nomoto H."/>
            <person name="Nogata K."/>
            <person name="Morishita T."/>
            <person name="Endo T."/>
            <person name="Shin-I T."/>
            <person name="Takeda H."/>
            <person name="Morishita S."/>
            <person name="Kohara Y."/>
        </authorList>
    </citation>
    <scope>NUCLEOTIDE SEQUENCE [LARGE SCALE GENOMIC DNA]</scope>
    <source>
        <strain>Hd-rR</strain>
    </source>
</reference>